<feature type="transmembrane region" description="Helical" evidence="2">
    <location>
        <begin position="96"/>
        <end position="118"/>
    </location>
</feature>
<evidence type="ECO:0000313" key="3">
    <source>
        <dbReference type="EnsemblPlants" id="LPERR06G11710.1"/>
    </source>
</evidence>
<reference evidence="3" key="3">
    <citation type="submission" date="2015-04" db="UniProtKB">
        <authorList>
            <consortium name="EnsemblPlants"/>
        </authorList>
    </citation>
    <scope>IDENTIFICATION</scope>
</reference>
<feature type="transmembrane region" description="Helical" evidence="2">
    <location>
        <begin position="125"/>
        <end position="145"/>
    </location>
</feature>
<dbReference type="GO" id="GO:0015297">
    <property type="term" value="F:antiporter activity"/>
    <property type="evidence" value="ECO:0007669"/>
    <property type="project" value="InterPro"/>
</dbReference>
<keyword evidence="2" id="KW-1133">Transmembrane helix</keyword>
<evidence type="ECO:0000313" key="4">
    <source>
        <dbReference type="Proteomes" id="UP000032180"/>
    </source>
</evidence>
<dbReference type="AlphaFoldDB" id="A0A0D9WQ01"/>
<sequence length="191" mass="20546">MASALDTLCGQAFGAKQYHLLGIYKQRAVLLLTVVSIPIAVLWFHTGDILLKLGQDADIAAEAGAYARWMIPALFASGPLQCHVRFLQAQNVVVPVMAAAAVTALCHLVVCWALVYAAGMGSKGAALSNGVSSWINLAVLAVYVSVSSSCNKTWTGFSTEAFREALGFFRLAVPSALMVWSVRDNFKFERF</sequence>
<keyword evidence="4" id="KW-1185">Reference proteome</keyword>
<reference evidence="4" key="2">
    <citation type="submission" date="2013-12" db="EMBL/GenBank/DDBJ databases">
        <authorList>
            <person name="Yu Y."/>
            <person name="Lee S."/>
            <person name="de Baynast K."/>
            <person name="Wissotski M."/>
            <person name="Liu L."/>
            <person name="Talag J."/>
            <person name="Goicoechea J."/>
            <person name="Angelova A."/>
            <person name="Jetty R."/>
            <person name="Kudrna D."/>
            <person name="Golser W."/>
            <person name="Rivera L."/>
            <person name="Zhang J."/>
            <person name="Wing R."/>
        </authorList>
    </citation>
    <scope>NUCLEOTIDE SEQUENCE</scope>
</reference>
<dbReference type="EnsemblPlants" id="LPERR06G11710.1">
    <property type="protein sequence ID" value="LPERR06G11710.1"/>
    <property type="gene ID" value="LPERR06G11710"/>
</dbReference>
<keyword evidence="2" id="KW-0472">Membrane</keyword>
<dbReference type="GO" id="GO:0016020">
    <property type="term" value="C:membrane"/>
    <property type="evidence" value="ECO:0007669"/>
    <property type="project" value="InterPro"/>
</dbReference>
<reference evidence="3 4" key="1">
    <citation type="submission" date="2012-08" db="EMBL/GenBank/DDBJ databases">
        <title>Oryza genome evolution.</title>
        <authorList>
            <person name="Wing R.A."/>
        </authorList>
    </citation>
    <scope>NUCLEOTIDE SEQUENCE</scope>
</reference>
<dbReference type="Gramene" id="LPERR06G11710.1">
    <property type="protein sequence ID" value="LPERR06G11710.1"/>
    <property type="gene ID" value="LPERR06G11710"/>
</dbReference>
<evidence type="ECO:0008006" key="5">
    <source>
        <dbReference type="Google" id="ProtNLM"/>
    </source>
</evidence>
<dbReference type="PANTHER" id="PTHR11206">
    <property type="entry name" value="MULTIDRUG RESISTANCE PROTEIN"/>
    <property type="match status" value="1"/>
</dbReference>
<organism evidence="3 4">
    <name type="scientific">Leersia perrieri</name>
    <dbReference type="NCBI Taxonomy" id="77586"/>
    <lineage>
        <taxon>Eukaryota</taxon>
        <taxon>Viridiplantae</taxon>
        <taxon>Streptophyta</taxon>
        <taxon>Embryophyta</taxon>
        <taxon>Tracheophyta</taxon>
        <taxon>Spermatophyta</taxon>
        <taxon>Magnoliopsida</taxon>
        <taxon>Liliopsida</taxon>
        <taxon>Poales</taxon>
        <taxon>Poaceae</taxon>
        <taxon>BOP clade</taxon>
        <taxon>Oryzoideae</taxon>
        <taxon>Oryzeae</taxon>
        <taxon>Oryzinae</taxon>
        <taxon>Leersia</taxon>
    </lineage>
</organism>
<dbReference type="InterPro" id="IPR002528">
    <property type="entry name" value="MATE_fam"/>
</dbReference>
<protein>
    <recommendedName>
        <fullName evidence="5">Protein DETOXIFICATION</fullName>
    </recommendedName>
</protein>
<name>A0A0D9WQ01_9ORYZ</name>
<dbReference type="Proteomes" id="UP000032180">
    <property type="component" value="Chromosome 6"/>
</dbReference>
<evidence type="ECO:0000256" key="1">
    <source>
        <dbReference type="ARBA" id="ARBA00010199"/>
    </source>
</evidence>
<comment type="similarity">
    <text evidence="1">Belongs to the multi antimicrobial extrusion (MATE) (TC 2.A.66.1) family.</text>
</comment>
<keyword evidence="2" id="KW-0812">Transmembrane</keyword>
<accession>A0A0D9WQ01</accession>
<dbReference type="STRING" id="77586.A0A0D9WQ01"/>
<evidence type="ECO:0000256" key="2">
    <source>
        <dbReference type="SAM" id="Phobius"/>
    </source>
</evidence>
<dbReference type="GO" id="GO:0042910">
    <property type="term" value="F:xenobiotic transmembrane transporter activity"/>
    <property type="evidence" value="ECO:0007669"/>
    <property type="project" value="InterPro"/>
</dbReference>
<dbReference type="eggNOG" id="KOG1347">
    <property type="taxonomic scope" value="Eukaryota"/>
</dbReference>
<proteinExistence type="inferred from homology"/>
<dbReference type="HOGENOM" id="CLU_012893_10_3_1"/>
<dbReference type="Pfam" id="PF01554">
    <property type="entry name" value="MatE"/>
    <property type="match status" value="1"/>
</dbReference>
<feature type="transmembrane region" description="Helical" evidence="2">
    <location>
        <begin position="28"/>
        <end position="46"/>
    </location>
</feature>